<protein>
    <submittedName>
        <fullName evidence="1">Uncharacterized protein</fullName>
    </submittedName>
</protein>
<dbReference type="RefSeq" id="WP_179578087.1">
    <property type="nucleotide sequence ID" value="NZ_JACCFM010000001.1"/>
</dbReference>
<dbReference type="AlphaFoldDB" id="A0A7Z0ECT1"/>
<evidence type="ECO:0000313" key="2">
    <source>
        <dbReference type="Proteomes" id="UP000537260"/>
    </source>
</evidence>
<organism evidence="1 2">
    <name type="scientific">Glaciibacter psychrotolerans</name>
    <dbReference type="NCBI Taxonomy" id="670054"/>
    <lineage>
        <taxon>Bacteria</taxon>
        <taxon>Bacillati</taxon>
        <taxon>Actinomycetota</taxon>
        <taxon>Actinomycetes</taxon>
        <taxon>Micrococcales</taxon>
        <taxon>Microbacteriaceae</taxon>
        <taxon>Glaciibacter</taxon>
    </lineage>
</organism>
<sequence>MTQQFTAPNALISTFLPAASRVGPAPGPQDGQFVGILKDCRDFWQ</sequence>
<gene>
    <name evidence="1" type="ORF">HNR05_001093</name>
</gene>
<comment type="caution">
    <text evidence="1">The sequence shown here is derived from an EMBL/GenBank/DDBJ whole genome shotgun (WGS) entry which is preliminary data.</text>
</comment>
<evidence type="ECO:0000313" key="1">
    <source>
        <dbReference type="EMBL" id="NYJ19302.1"/>
    </source>
</evidence>
<accession>A0A7Z0ECT1</accession>
<name>A0A7Z0ECT1_9MICO</name>
<dbReference type="Proteomes" id="UP000537260">
    <property type="component" value="Unassembled WGS sequence"/>
</dbReference>
<dbReference type="EMBL" id="JACCFM010000001">
    <property type="protein sequence ID" value="NYJ19302.1"/>
    <property type="molecule type" value="Genomic_DNA"/>
</dbReference>
<keyword evidence="2" id="KW-1185">Reference proteome</keyword>
<reference evidence="1 2" key="1">
    <citation type="submission" date="2020-07" db="EMBL/GenBank/DDBJ databases">
        <title>Sequencing the genomes of 1000 actinobacteria strains.</title>
        <authorList>
            <person name="Klenk H.-P."/>
        </authorList>
    </citation>
    <scope>NUCLEOTIDE SEQUENCE [LARGE SCALE GENOMIC DNA]</scope>
    <source>
        <strain evidence="1 2">LI1</strain>
    </source>
</reference>
<proteinExistence type="predicted"/>